<dbReference type="InterPro" id="IPR057326">
    <property type="entry name" value="KR_dom"/>
</dbReference>
<evidence type="ECO:0000256" key="1">
    <source>
        <dbReference type="ARBA" id="ARBA00006484"/>
    </source>
</evidence>
<dbReference type="SUPFAM" id="SSF51735">
    <property type="entry name" value="NAD(P)-binding Rossmann-fold domains"/>
    <property type="match status" value="1"/>
</dbReference>
<comment type="caution">
    <text evidence="3">The sequence shown here is derived from an EMBL/GenBank/DDBJ whole genome shotgun (WGS) entry which is preliminary data.</text>
</comment>
<organism evidence="3 4">
    <name type="scientific">Actinomadura rugatobispora</name>
    <dbReference type="NCBI Taxonomy" id="1994"/>
    <lineage>
        <taxon>Bacteria</taxon>
        <taxon>Bacillati</taxon>
        <taxon>Actinomycetota</taxon>
        <taxon>Actinomycetes</taxon>
        <taxon>Streptosporangiales</taxon>
        <taxon>Thermomonosporaceae</taxon>
        <taxon>Actinomadura</taxon>
    </lineage>
</organism>
<gene>
    <name evidence="3" type="ORF">ACFPZN_34670</name>
</gene>
<dbReference type="EMBL" id="JBHSON010000058">
    <property type="protein sequence ID" value="MFC5750789.1"/>
    <property type="molecule type" value="Genomic_DNA"/>
</dbReference>
<protein>
    <submittedName>
        <fullName evidence="3">SDR family NAD(P)-dependent oxidoreductase</fullName>
        <ecNumber evidence="3">1.1.1.-</ecNumber>
    </submittedName>
</protein>
<evidence type="ECO:0000313" key="3">
    <source>
        <dbReference type="EMBL" id="MFC5750789.1"/>
    </source>
</evidence>
<dbReference type="GO" id="GO:0016491">
    <property type="term" value="F:oxidoreductase activity"/>
    <property type="evidence" value="ECO:0007669"/>
    <property type="project" value="UniProtKB-KW"/>
</dbReference>
<dbReference type="InterPro" id="IPR036291">
    <property type="entry name" value="NAD(P)-bd_dom_sf"/>
</dbReference>
<proteinExistence type="inferred from homology"/>
<keyword evidence="4" id="KW-1185">Reference proteome</keyword>
<dbReference type="Pfam" id="PF13561">
    <property type="entry name" value="adh_short_C2"/>
    <property type="match status" value="1"/>
</dbReference>
<dbReference type="InterPro" id="IPR020904">
    <property type="entry name" value="Sc_DH/Rdtase_CS"/>
</dbReference>
<reference evidence="4" key="1">
    <citation type="journal article" date="2019" name="Int. J. Syst. Evol. Microbiol.">
        <title>The Global Catalogue of Microorganisms (GCM) 10K type strain sequencing project: providing services to taxonomists for standard genome sequencing and annotation.</title>
        <authorList>
            <consortium name="The Broad Institute Genomics Platform"/>
            <consortium name="The Broad Institute Genome Sequencing Center for Infectious Disease"/>
            <person name="Wu L."/>
            <person name="Ma J."/>
        </authorList>
    </citation>
    <scope>NUCLEOTIDE SEQUENCE [LARGE SCALE GENOMIC DNA]</scope>
    <source>
        <strain evidence="4">KCTC 42087</strain>
    </source>
</reference>
<dbReference type="PANTHER" id="PTHR42760">
    <property type="entry name" value="SHORT-CHAIN DEHYDROGENASES/REDUCTASES FAMILY MEMBER"/>
    <property type="match status" value="1"/>
</dbReference>
<dbReference type="PRINTS" id="PR00081">
    <property type="entry name" value="GDHRDH"/>
</dbReference>
<keyword evidence="3" id="KW-0560">Oxidoreductase</keyword>
<feature type="domain" description="Ketoreductase" evidence="2">
    <location>
        <begin position="2"/>
        <end position="181"/>
    </location>
</feature>
<comment type="similarity">
    <text evidence="1">Belongs to the short-chain dehydrogenases/reductases (SDR) family.</text>
</comment>
<dbReference type="PANTHER" id="PTHR42760:SF40">
    <property type="entry name" value="3-OXOACYL-[ACYL-CARRIER-PROTEIN] REDUCTASE, CHLOROPLASTIC"/>
    <property type="match status" value="1"/>
</dbReference>
<accession>A0ABW1A940</accession>
<dbReference type="SMART" id="SM00822">
    <property type="entry name" value="PKS_KR"/>
    <property type="match status" value="1"/>
</dbReference>
<dbReference type="RefSeq" id="WP_378286552.1">
    <property type="nucleotide sequence ID" value="NZ_JBHSON010000058.1"/>
</dbReference>
<evidence type="ECO:0000259" key="2">
    <source>
        <dbReference type="SMART" id="SM00822"/>
    </source>
</evidence>
<name>A0ABW1A940_9ACTN</name>
<evidence type="ECO:0000313" key="4">
    <source>
        <dbReference type="Proteomes" id="UP001596074"/>
    </source>
</evidence>
<dbReference type="Gene3D" id="3.40.50.720">
    <property type="entry name" value="NAD(P)-binding Rossmann-like Domain"/>
    <property type="match status" value="1"/>
</dbReference>
<dbReference type="InterPro" id="IPR002347">
    <property type="entry name" value="SDR_fam"/>
</dbReference>
<dbReference type="Proteomes" id="UP001596074">
    <property type="component" value="Unassembled WGS sequence"/>
</dbReference>
<sequence length="252" mass="25766">MAVALVTGAAGGLGRAVSRRLAADGHLVALTDRPGGELPGRLAGLAADLDGIAVPADIADPLAVERMVARIEEEAGEPVGVLVAGAAHLAMAPLAEHDLDDWWRIVDVNLGGTFACAQAVLPGMSERGGGRMVLIASEWGVTGWPNATAYSASKAGIIALAKSLGRELGPLGIAVNAIAPSVVDTPQLEVDARDAEVTVEEIRARYAARVPLGRIATPEEIAAAVSFLADSRMGTLVGQILHVNGGTTRGRI</sequence>
<dbReference type="PROSITE" id="PS00061">
    <property type="entry name" value="ADH_SHORT"/>
    <property type="match status" value="1"/>
</dbReference>
<dbReference type="EC" id="1.1.1.-" evidence="3"/>